<sequence>MRFPVPTSRRNGKSHIPGPAVFTRTATPNVSHREYFLTVQFITMFFRCQAGATPGGGLQLRSACCGSAGSGHKINPTFSTRLFLSARSRFLRRVPFGLQRQNYRTAAGGPIDGLRVVLPELQIVVPPGEPYYPAKRPTESPGGDMDYGFFYLDYGFLRTVCGKVPESVYFCRKR</sequence>
<evidence type="ECO:0000313" key="2">
    <source>
        <dbReference type="Proteomes" id="UP000255233"/>
    </source>
</evidence>
<name>A0A379MSB0_9BACT</name>
<proteinExistence type="predicted"/>
<evidence type="ECO:0000313" key="1">
    <source>
        <dbReference type="EMBL" id="SUE34518.1"/>
    </source>
</evidence>
<keyword evidence="2" id="KW-1185">Reference proteome</keyword>
<accession>A0A379MSB0</accession>
<dbReference type="EMBL" id="UGVL01000001">
    <property type="protein sequence ID" value="SUE34518.1"/>
    <property type="molecule type" value="Genomic_DNA"/>
</dbReference>
<protein>
    <submittedName>
        <fullName evidence="1">Uncharacterized protein</fullName>
    </submittedName>
</protein>
<reference evidence="1 2" key="1">
    <citation type="submission" date="2018-06" db="EMBL/GenBank/DDBJ databases">
        <authorList>
            <consortium name="Pathogen Informatics"/>
            <person name="Doyle S."/>
        </authorList>
    </citation>
    <scope>NUCLEOTIDE SEQUENCE [LARGE SCALE GENOMIC DNA]</scope>
    <source>
        <strain evidence="1 2">NCTC11190</strain>
    </source>
</reference>
<dbReference type="Proteomes" id="UP000255233">
    <property type="component" value="Unassembled WGS sequence"/>
</dbReference>
<organism evidence="1 2">
    <name type="scientific">Rikenella microfusus</name>
    <dbReference type="NCBI Taxonomy" id="28139"/>
    <lineage>
        <taxon>Bacteria</taxon>
        <taxon>Pseudomonadati</taxon>
        <taxon>Bacteroidota</taxon>
        <taxon>Bacteroidia</taxon>
        <taxon>Bacteroidales</taxon>
        <taxon>Rikenellaceae</taxon>
        <taxon>Rikenella</taxon>
    </lineage>
</organism>
<dbReference type="AlphaFoldDB" id="A0A379MSB0"/>
<gene>
    <name evidence="1" type="ORF">NCTC11190_01746</name>
</gene>